<dbReference type="GO" id="GO:0005829">
    <property type="term" value="C:cytosol"/>
    <property type="evidence" value="ECO:0007669"/>
    <property type="project" value="TreeGrafter"/>
</dbReference>
<dbReference type="SMART" id="SM01026">
    <property type="entry name" value="Beach"/>
    <property type="match status" value="1"/>
</dbReference>
<name>A0A3P8IIB9_9TREM</name>
<dbReference type="GO" id="GO:0019901">
    <property type="term" value="F:protein kinase binding"/>
    <property type="evidence" value="ECO:0007669"/>
    <property type="project" value="TreeGrafter"/>
</dbReference>
<dbReference type="PROSITE" id="PS50197">
    <property type="entry name" value="BEACH"/>
    <property type="match status" value="1"/>
</dbReference>
<feature type="non-terminal residue" evidence="2">
    <location>
        <position position="74"/>
    </location>
</feature>
<dbReference type="PANTHER" id="PTHR13743">
    <property type="entry name" value="BEIGE/BEACH-RELATED"/>
    <property type="match status" value="1"/>
</dbReference>
<proteinExistence type="predicted"/>
<dbReference type="Gene3D" id="1.10.1540.10">
    <property type="entry name" value="BEACH domain"/>
    <property type="match status" value="1"/>
</dbReference>
<feature type="domain" description="BEACH" evidence="1">
    <location>
        <begin position="1"/>
        <end position="74"/>
    </location>
</feature>
<keyword evidence="3" id="KW-1185">Reference proteome</keyword>
<dbReference type="InterPro" id="IPR000409">
    <property type="entry name" value="BEACH_dom"/>
</dbReference>
<dbReference type="EMBL" id="UZAN01075307">
    <property type="protein sequence ID" value="VDP95718.1"/>
    <property type="molecule type" value="Genomic_DNA"/>
</dbReference>
<dbReference type="Pfam" id="PF02138">
    <property type="entry name" value="Beach"/>
    <property type="match status" value="1"/>
</dbReference>
<dbReference type="InterPro" id="IPR050865">
    <property type="entry name" value="BEACH_Domain"/>
</dbReference>
<dbReference type="GO" id="GO:0008104">
    <property type="term" value="P:intracellular protein localization"/>
    <property type="evidence" value="ECO:0007669"/>
    <property type="project" value="TreeGrafter"/>
</dbReference>
<dbReference type="InterPro" id="IPR036372">
    <property type="entry name" value="BEACH_dom_sf"/>
</dbReference>
<dbReference type="Proteomes" id="UP000272942">
    <property type="component" value="Unassembled WGS sequence"/>
</dbReference>
<accession>A0A3P8IIB9</accession>
<dbReference type="SUPFAM" id="SSF81837">
    <property type="entry name" value="BEACH domain"/>
    <property type="match status" value="1"/>
</dbReference>
<gene>
    <name evidence="2" type="ORF">ECPE_LOCUS18165</name>
</gene>
<evidence type="ECO:0000313" key="2">
    <source>
        <dbReference type="EMBL" id="VDP95718.1"/>
    </source>
</evidence>
<evidence type="ECO:0000259" key="1">
    <source>
        <dbReference type="PROSITE" id="PS50197"/>
    </source>
</evidence>
<sequence length="74" mass="8618">MIPEFFYLSEMFENPNGLNLGLSEDGRNIATVELPPWAATPEDFVRIHRQALESDLVSCQLHHWIDLIFGYKQR</sequence>
<evidence type="ECO:0000313" key="3">
    <source>
        <dbReference type="Proteomes" id="UP000272942"/>
    </source>
</evidence>
<dbReference type="PANTHER" id="PTHR13743:SF162">
    <property type="entry name" value="NEUROBEACHIN"/>
    <property type="match status" value="1"/>
</dbReference>
<dbReference type="OrthoDB" id="6281604at2759"/>
<reference evidence="2 3" key="1">
    <citation type="submission" date="2018-11" db="EMBL/GenBank/DDBJ databases">
        <authorList>
            <consortium name="Pathogen Informatics"/>
        </authorList>
    </citation>
    <scope>NUCLEOTIDE SEQUENCE [LARGE SCALE GENOMIC DNA]</scope>
    <source>
        <strain evidence="2 3">Egypt</strain>
    </source>
</reference>
<organism evidence="2 3">
    <name type="scientific">Echinostoma caproni</name>
    <dbReference type="NCBI Taxonomy" id="27848"/>
    <lineage>
        <taxon>Eukaryota</taxon>
        <taxon>Metazoa</taxon>
        <taxon>Spiralia</taxon>
        <taxon>Lophotrochozoa</taxon>
        <taxon>Platyhelminthes</taxon>
        <taxon>Trematoda</taxon>
        <taxon>Digenea</taxon>
        <taxon>Plagiorchiida</taxon>
        <taxon>Echinostomata</taxon>
        <taxon>Echinostomatoidea</taxon>
        <taxon>Echinostomatidae</taxon>
        <taxon>Echinostoma</taxon>
    </lineage>
</organism>
<dbReference type="AlphaFoldDB" id="A0A3P8IIB9"/>
<dbReference type="GO" id="GO:0016020">
    <property type="term" value="C:membrane"/>
    <property type="evidence" value="ECO:0007669"/>
    <property type="project" value="TreeGrafter"/>
</dbReference>
<protein>
    <recommendedName>
        <fullName evidence="1">BEACH domain-containing protein</fullName>
    </recommendedName>
</protein>